<dbReference type="RefSeq" id="XP_030752593.1">
    <property type="nucleotide sequence ID" value="XM_030896733.1"/>
</dbReference>
<reference evidence="3" key="1">
    <citation type="submission" date="2025-08" db="UniProtKB">
        <authorList>
            <consortium name="RefSeq"/>
        </authorList>
    </citation>
    <scope>IDENTIFICATION</scope>
    <source>
        <tissue evidence="3">Gonads</tissue>
    </source>
</reference>
<accession>A0A6J2XM38</accession>
<protein>
    <submittedName>
        <fullName evidence="3">Uncharacterized protein LOC115879750 isoform X2</fullName>
    </submittedName>
</protein>
<organism evidence="2 3">
    <name type="scientific">Sitophilus oryzae</name>
    <name type="common">Rice weevil</name>
    <name type="synonym">Curculio oryzae</name>
    <dbReference type="NCBI Taxonomy" id="7048"/>
    <lineage>
        <taxon>Eukaryota</taxon>
        <taxon>Metazoa</taxon>
        <taxon>Ecdysozoa</taxon>
        <taxon>Arthropoda</taxon>
        <taxon>Hexapoda</taxon>
        <taxon>Insecta</taxon>
        <taxon>Pterygota</taxon>
        <taxon>Neoptera</taxon>
        <taxon>Endopterygota</taxon>
        <taxon>Coleoptera</taxon>
        <taxon>Polyphaga</taxon>
        <taxon>Cucujiformia</taxon>
        <taxon>Curculionidae</taxon>
        <taxon>Dryophthorinae</taxon>
        <taxon>Sitophilus</taxon>
    </lineage>
</organism>
<keyword evidence="2" id="KW-1185">Reference proteome</keyword>
<dbReference type="PANTHER" id="PTHR21398:SF7">
    <property type="entry name" value="LP19941P"/>
    <property type="match status" value="1"/>
</dbReference>
<gene>
    <name evidence="3" type="primary">LOC115879750</name>
</gene>
<dbReference type="GeneID" id="115879750"/>
<evidence type="ECO:0000313" key="3">
    <source>
        <dbReference type="RefSeq" id="XP_030752593.1"/>
    </source>
</evidence>
<feature type="chain" id="PRO_5027115973" evidence="1">
    <location>
        <begin position="23"/>
        <end position="180"/>
    </location>
</feature>
<feature type="signal peptide" evidence="1">
    <location>
        <begin position="1"/>
        <end position="22"/>
    </location>
</feature>
<proteinExistence type="predicted"/>
<evidence type="ECO:0000256" key="1">
    <source>
        <dbReference type="SAM" id="SignalP"/>
    </source>
</evidence>
<name>A0A6J2XM38_SITOR</name>
<dbReference type="Proteomes" id="UP000504635">
    <property type="component" value="Unplaced"/>
</dbReference>
<keyword evidence="1" id="KW-0732">Signal</keyword>
<sequence length="180" mass="20824">MKSKEILFVSIILVSIFMKVGSRENSRSLIRKRRYLAFPEGSAFSGVFCLTNLMKLPADTDIFSLNINWGIVYELPNDTKPLLDVYKPAMKRRNRRDLYTRVEKVLKSFPQEPILKHEPDSHRLYHYASTLGSKDDSGVIDEYSEEIVDKCSETFKCPFSLIDLALGYYSSHPMNRPGYR</sequence>
<evidence type="ECO:0000313" key="2">
    <source>
        <dbReference type="Proteomes" id="UP000504635"/>
    </source>
</evidence>
<dbReference type="AlphaFoldDB" id="A0A6J2XM38"/>
<dbReference type="OrthoDB" id="8185446at2759"/>
<dbReference type="PANTHER" id="PTHR21398">
    <property type="entry name" value="AGAP007094-PA"/>
    <property type="match status" value="1"/>
</dbReference>